<dbReference type="Gene3D" id="3.40.50.720">
    <property type="entry name" value="NAD(P)-binding Rossmann-like Domain"/>
    <property type="match status" value="1"/>
</dbReference>
<dbReference type="SUPFAM" id="SSF51735">
    <property type="entry name" value="NAD(P)-binding Rossmann-fold domains"/>
    <property type="match status" value="1"/>
</dbReference>
<name>F0RKP2_DEIPM</name>
<comment type="catalytic activity">
    <reaction evidence="4">
        <text>(R)-pantoate + NADP(+) = 2-dehydropantoate + NADPH + H(+)</text>
        <dbReference type="Rhea" id="RHEA:16233"/>
        <dbReference type="ChEBI" id="CHEBI:11561"/>
        <dbReference type="ChEBI" id="CHEBI:15378"/>
        <dbReference type="ChEBI" id="CHEBI:15980"/>
        <dbReference type="ChEBI" id="CHEBI:57783"/>
        <dbReference type="ChEBI" id="CHEBI:58349"/>
        <dbReference type="EC" id="1.1.1.169"/>
    </reaction>
</comment>
<keyword evidence="3 4" id="KW-0560">Oxidoreductase</keyword>
<gene>
    <name evidence="7" type="ordered locus">Deipr_0570</name>
</gene>
<dbReference type="EMBL" id="CP002536">
    <property type="protein sequence ID" value="ADY25732.1"/>
    <property type="molecule type" value="Genomic_DNA"/>
</dbReference>
<dbReference type="PANTHER" id="PTHR21708">
    <property type="entry name" value="PROBABLE 2-DEHYDROPANTOATE 2-REDUCTASE"/>
    <property type="match status" value="1"/>
</dbReference>
<dbReference type="InterPro" id="IPR013328">
    <property type="entry name" value="6PGD_dom2"/>
</dbReference>
<dbReference type="InterPro" id="IPR008927">
    <property type="entry name" value="6-PGluconate_DH-like_C_sf"/>
</dbReference>
<dbReference type="GO" id="GO:0008677">
    <property type="term" value="F:2-dehydropantoate 2-reductase activity"/>
    <property type="evidence" value="ECO:0007669"/>
    <property type="project" value="UniProtKB-EC"/>
</dbReference>
<feature type="domain" description="Ketopantoate reductase C-terminal" evidence="6">
    <location>
        <begin position="186"/>
        <end position="307"/>
    </location>
</feature>
<dbReference type="OrthoDB" id="9793586at2"/>
<dbReference type="STRING" id="693977.Deipr_0570"/>
<evidence type="ECO:0000313" key="7">
    <source>
        <dbReference type="EMBL" id="ADY25732.1"/>
    </source>
</evidence>
<reference evidence="8" key="1">
    <citation type="submission" date="2011-02" db="EMBL/GenBank/DDBJ databases">
        <title>The complete sequence of chromosome of Deinococcus proteolyticus DSM 20540.</title>
        <authorList>
            <consortium name="US DOE Joint Genome Institute (JGI-PGF)"/>
            <person name="Lucas S."/>
            <person name="Copeland A."/>
            <person name="Lapidus A."/>
            <person name="Bruce D."/>
            <person name="Goodwin L."/>
            <person name="Pitluck S."/>
            <person name="Kyrpides N."/>
            <person name="Mavromatis K."/>
            <person name="Pagani I."/>
            <person name="Ivanova N."/>
            <person name="Ovchinnikova G."/>
            <person name="Zeytun A."/>
            <person name="Detter J.C."/>
            <person name="Han C."/>
            <person name="Land M."/>
            <person name="Hauser L."/>
            <person name="Markowitz V."/>
            <person name="Cheng J.-F."/>
            <person name="Hugenholtz P."/>
            <person name="Woyke T."/>
            <person name="Wu D."/>
            <person name="Pukall R."/>
            <person name="Steenblock K."/>
            <person name="Brambilla E."/>
            <person name="Klenk H.-P."/>
            <person name="Eisen J.A."/>
        </authorList>
    </citation>
    <scope>NUCLEOTIDE SEQUENCE [LARGE SCALE GENOMIC DNA]</scope>
    <source>
        <strain evidence="8">ATCC 35074 / DSM 20540 / JCM 6276 / NBRC 101906 / NCIMB 13154 / VKM Ac-1939 / CCM 2703 / MRP</strain>
    </source>
</reference>
<organism evidence="7 8">
    <name type="scientific">Deinococcus proteolyticus (strain ATCC 35074 / DSM 20540 / JCM 6276 / NBRC 101906 / NCIMB 13154 / VKM Ac-1939 / CCM 2703 / MRP)</name>
    <dbReference type="NCBI Taxonomy" id="693977"/>
    <lineage>
        <taxon>Bacteria</taxon>
        <taxon>Thermotogati</taxon>
        <taxon>Deinococcota</taxon>
        <taxon>Deinococci</taxon>
        <taxon>Deinococcales</taxon>
        <taxon>Deinococcaceae</taxon>
        <taxon>Deinococcus</taxon>
    </lineage>
</organism>
<dbReference type="InterPro" id="IPR036291">
    <property type="entry name" value="NAD(P)-bd_dom_sf"/>
</dbReference>
<feature type="domain" description="Ketopantoate reductase N-terminal" evidence="5">
    <location>
        <begin position="11"/>
        <end position="155"/>
    </location>
</feature>
<evidence type="ECO:0000259" key="6">
    <source>
        <dbReference type="Pfam" id="PF08546"/>
    </source>
</evidence>
<dbReference type="InterPro" id="IPR013752">
    <property type="entry name" value="KPA_reductase"/>
</dbReference>
<protein>
    <recommendedName>
        <fullName evidence="4">2-dehydropantoate 2-reductase</fullName>
        <ecNumber evidence="4">1.1.1.169</ecNumber>
    </recommendedName>
    <alternativeName>
        <fullName evidence="4">Ketopantoate reductase</fullName>
    </alternativeName>
</protein>
<dbReference type="GO" id="GO:0015940">
    <property type="term" value="P:pantothenate biosynthetic process"/>
    <property type="evidence" value="ECO:0007669"/>
    <property type="project" value="UniProtKB-UniPathway"/>
</dbReference>
<sequence>MTQPRDLQTVSIVGLGALGILFGGQLAQALGPEQVRVVAGAARAERYRQEGVEMDGATVPFTYLTPEDTPAPADLVLVCVKFHQLEAVRPLIASQLGPDTLIVSALNGISSESVLAEWFGPERLVYAVAQEMDARKEGRRLIYRDRGQLVIGAMTQDKAETERVERVAELFRRTHFPHTVVDDMPRRLWGKWMLNVGVNQTVALYRGTFATVQAEGEARDTFKAAMREVLALSAHAGTGLTKDDFRYWLRVMDGLDPAAKPSLAQDLEAGRPTELELFAGTVIRLGREYGVPTPVNERLYAGIRALEVQASVSSSGTSVSSNK</sequence>
<keyword evidence="8" id="KW-1185">Reference proteome</keyword>
<dbReference type="Gene3D" id="1.10.1040.10">
    <property type="entry name" value="N-(1-d-carboxylethyl)-l-norvaline Dehydrogenase, domain 2"/>
    <property type="match status" value="1"/>
</dbReference>
<dbReference type="NCBIfam" id="TIGR00745">
    <property type="entry name" value="apbA_panE"/>
    <property type="match status" value="1"/>
</dbReference>
<reference evidence="7 8" key="2">
    <citation type="journal article" date="2012" name="Stand. Genomic Sci.">
        <title>Complete genome sequence of the orange-red pigmented, radioresistant Deinococcus proteolyticus type strain (MRP(T)).</title>
        <authorList>
            <person name="Copeland A."/>
            <person name="Zeytun A."/>
            <person name="Yassawong M."/>
            <person name="Nolan M."/>
            <person name="Lucas S."/>
            <person name="Hammon N."/>
            <person name="Deshpande S."/>
            <person name="Cheng J.F."/>
            <person name="Han C."/>
            <person name="Tapia R."/>
            <person name="Goodwin L.A."/>
            <person name="Pitluck S."/>
            <person name="Mavromatis K."/>
            <person name="Liolios K."/>
            <person name="Pagani I."/>
            <person name="Ivanova N."/>
            <person name="Mikhailova N."/>
            <person name="Pati A."/>
            <person name="Chen A."/>
            <person name="Palaniappan K."/>
            <person name="Land M."/>
            <person name="Hauser L."/>
            <person name="Jeffries C.D."/>
            <person name="Brambilla E.M."/>
            <person name="Rohde M."/>
            <person name="Sikorski J."/>
            <person name="Pukall R."/>
            <person name="Goker M."/>
            <person name="Detter J.C."/>
            <person name="Woyke T."/>
            <person name="Bristow J."/>
            <person name="Eisen J.A."/>
            <person name="Markowitz V."/>
            <person name="Hugenholtz P."/>
            <person name="Kyrpides N.C."/>
            <person name="Klenk H.P."/>
            <person name="Lapidus A."/>
        </authorList>
    </citation>
    <scope>NUCLEOTIDE SEQUENCE [LARGE SCALE GENOMIC DNA]</scope>
    <source>
        <strain evidence="8">ATCC 35074 / DSM 20540 / JCM 6276 / NBRC 101906 / NCIMB 13154 / VKM Ac-1939 / CCM 2703 / MRP</strain>
    </source>
</reference>
<dbReference type="KEGG" id="dpt:Deipr_0570"/>
<comment type="pathway">
    <text evidence="4">Cofactor biosynthesis; (R)-pantothenate biosynthesis; (R)-pantoate from 3-methyl-2-oxobutanoate: step 2/2.</text>
</comment>
<dbReference type="AlphaFoldDB" id="F0RKP2"/>
<evidence type="ECO:0000256" key="2">
    <source>
        <dbReference type="ARBA" id="ARBA00022857"/>
    </source>
</evidence>
<dbReference type="EC" id="1.1.1.169" evidence="4"/>
<dbReference type="Proteomes" id="UP000007718">
    <property type="component" value="Chromosome"/>
</dbReference>
<comment type="similarity">
    <text evidence="1 4">Belongs to the ketopantoate reductase family.</text>
</comment>
<dbReference type="Pfam" id="PF08546">
    <property type="entry name" value="ApbA_C"/>
    <property type="match status" value="1"/>
</dbReference>
<evidence type="ECO:0000259" key="5">
    <source>
        <dbReference type="Pfam" id="PF02558"/>
    </source>
</evidence>
<evidence type="ECO:0000256" key="3">
    <source>
        <dbReference type="ARBA" id="ARBA00023002"/>
    </source>
</evidence>
<dbReference type="Pfam" id="PF02558">
    <property type="entry name" value="ApbA"/>
    <property type="match status" value="1"/>
</dbReference>
<dbReference type="InterPro" id="IPR003710">
    <property type="entry name" value="ApbA"/>
</dbReference>
<comment type="function">
    <text evidence="4">Catalyzes the NADPH-dependent reduction of ketopantoate into pantoic acid.</text>
</comment>
<keyword evidence="2 4" id="KW-0521">NADP</keyword>
<evidence type="ECO:0000256" key="4">
    <source>
        <dbReference type="RuleBase" id="RU362068"/>
    </source>
</evidence>
<dbReference type="InterPro" id="IPR051402">
    <property type="entry name" value="KPR-Related"/>
</dbReference>
<evidence type="ECO:0000313" key="8">
    <source>
        <dbReference type="Proteomes" id="UP000007718"/>
    </source>
</evidence>
<dbReference type="UniPathway" id="UPA00028">
    <property type="reaction ID" value="UER00004"/>
</dbReference>
<dbReference type="PANTHER" id="PTHR21708:SF26">
    <property type="entry name" value="2-DEHYDROPANTOATE 2-REDUCTASE"/>
    <property type="match status" value="1"/>
</dbReference>
<evidence type="ECO:0000256" key="1">
    <source>
        <dbReference type="ARBA" id="ARBA00007870"/>
    </source>
</evidence>
<dbReference type="SUPFAM" id="SSF48179">
    <property type="entry name" value="6-phosphogluconate dehydrogenase C-terminal domain-like"/>
    <property type="match status" value="1"/>
</dbReference>
<keyword evidence="4" id="KW-0566">Pantothenate biosynthesis</keyword>
<dbReference type="InterPro" id="IPR013332">
    <property type="entry name" value="KPR_N"/>
</dbReference>
<dbReference type="eggNOG" id="COG1893">
    <property type="taxonomic scope" value="Bacteria"/>
</dbReference>
<dbReference type="GO" id="GO:0005737">
    <property type="term" value="C:cytoplasm"/>
    <property type="evidence" value="ECO:0007669"/>
    <property type="project" value="TreeGrafter"/>
</dbReference>
<accession>F0RKP2</accession>
<proteinExistence type="inferred from homology"/>
<dbReference type="RefSeq" id="WP_013614341.1">
    <property type="nucleotide sequence ID" value="NC_015161.1"/>
</dbReference>
<dbReference type="HOGENOM" id="CLU_031468_6_0_0"/>